<feature type="transmembrane region" description="Helical" evidence="1">
    <location>
        <begin position="30"/>
        <end position="53"/>
    </location>
</feature>
<dbReference type="AlphaFoldDB" id="A0A1A6AVS4"/>
<sequence>MDKLFNGVSQLESFRNAIQSLSESFKFLGILFFILILLIIIISTVVILAPTIVSTIRKTKHRKIIVITNIIVLFFFLINFTLPFIILAVLFIISLTGKKELKTTIDIPSIIINTSSSQVNNRKSTRR</sequence>
<dbReference type="RefSeq" id="WP_065077993.1">
    <property type="nucleotide sequence ID" value="NZ_LROS01000015.1"/>
</dbReference>
<keyword evidence="1" id="KW-1133">Transmembrane helix</keyword>
<name>A0A1A6AVS4_9CLOT</name>
<comment type="caution">
    <text evidence="2">The sequence shown here is derived from an EMBL/GenBank/DDBJ whole genome shotgun (WGS) entry which is preliminary data.</text>
</comment>
<dbReference type="EMBL" id="LROS01000015">
    <property type="protein sequence ID" value="OBR94147.1"/>
    <property type="molecule type" value="Genomic_DNA"/>
</dbReference>
<evidence type="ECO:0000313" key="2">
    <source>
        <dbReference type="EMBL" id="OBR94147.1"/>
    </source>
</evidence>
<accession>A0A1A6AVS4</accession>
<evidence type="ECO:0000256" key="1">
    <source>
        <dbReference type="SAM" id="Phobius"/>
    </source>
</evidence>
<proteinExistence type="predicted"/>
<gene>
    <name evidence="2" type="ORF">CLRAG_16870</name>
</gene>
<protein>
    <submittedName>
        <fullName evidence="2">Uncharacterized protein</fullName>
    </submittedName>
</protein>
<dbReference type="PATRIC" id="fig|1353534.3.peg.1723"/>
<feature type="transmembrane region" description="Helical" evidence="1">
    <location>
        <begin position="65"/>
        <end position="93"/>
    </location>
</feature>
<keyword evidence="1" id="KW-0472">Membrane</keyword>
<keyword evidence="1" id="KW-0812">Transmembrane</keyword>
<dbReference type="Proteomes" id="UP000093954">
    <property type="component" value="Unassembled WGS sequence"/>
</dbReference>
<organism evidence="2 3">
    <name type="scientific">Clostridium ragsdalei P11</name>
    <dbReference type="NCBI Taxonomy" id="1353534"/>
    <lineage>
        <taxon>Bacteria</taxon>
        <taxon>Bacillati</taxon>
        <taxon>Bacillota</taxon>
        <taxon>Clostridia</taxon>
        <taxon>Eubacteriales</taxon>
        <taxon>Clostridiaceae</taxon>
        <taxon>Clostridium</taxon>
    </lineage>
</organism>
<reference evidence="2 3" key="1">
    <citation type="journal article" date="2012" name="Front. Microbiol.">
        <title>Draft Genome Sequence of the Virulent Strain 01-B526 of the Fish Pathogen Aeromonas salmonicida.</title>
        <authorList>
            <person name="Charette S.J."/>
            <person name="Brochu F."/>
            <person name="Boyle B."/>
            <person name="Filion G."/>
            <person name="Tanaka K.H."/>
            <person name="Derome N."/>
        </authorList>
    </citation>
    <scope>NUCLEOTIDE SEQUENCE [LARGE SCALE GENOMIC DNA]</scope>
    <source>
        <strain evidence="2 3">P11</strain>
    </source>
</reference>
<evidence type="ECO:0000313" key="3">
    <source>
        <dbReference type="Proteomes" id="UP000093954"/>
    </source>
</evidence>
<keyword evidence="3" id="KW-1185">Reference proteome</keyword>